<reference evidence="2" key="1">
    <citation type="journal article" date="2019" name="Int. J. Syst. Evol. Microbiol.">
        <title>The Global Catalogue of Microorganisms (GCM) 10K type strain sequencing project: providing services to taxonomists for standard genome sequencing and annotation.</title>
        <authorList>
            <consortium name="The Broad Institute Genomics Platform"/>
            <consortium name="The Broad Institute Genome Sequencing Center for Infectious Disease"/>
            <person name="Wu L."/>
            <person name="Ma J."/>
        </authorList>
    </citation>
    <scope>NUCLEOTIDE SEQUENCE [LARGE SCALE GENOMIC DNA]</scope>
    <source>
        <strain evidence="2">CGMCC 4.7237</strain>
    </source>
</reference>
<dbReference type="Proteomes" id="UP001595765">
    <property type="component" value="Unassembled WGS sequence"/>
</dbReference>
<sequence>MPNLMPYDTSRPPGRRLVAAGIIRRAGGRTTRGTITQAGVTGSIRPAGA</sequence>
<dbReference type="RefSeq" id="WP_386432894.1">
    <property type="nucleotide sequence ID" value="NZ_JBHSBB010000014.1"/>
</dbReference>
<gene>
    <name evidence="1" type="ORF">ACFO3J_24255</name>
</gene>
<accession>A0ABV8HRG5</accession>
<organism evidence="1 2">
    <name type="scientific">Streptomyces polygonati</name>
    <dbReference type="NCBI Taxonomy" id="1617087"/>
    <lineage>
        <taxon>Bacteria</taxon>
        <taxon>Bacillati</taxon>
        <taxon>Actinomycetota</taxon>
        <taxon>Actinomycetes</taxon>
        <taxon>Kitasatosporales</taxon>
        <taxon>Streptomycetaceae</taxon>
        <taxon>Streptomyces</taxon>
    </lineage>
</organism>
<dbReference type="EMBL" id="JBHSBB010000014">
    <property type="protein sequence ID" value="MFC4034565.1"/>
    <property type="molecule type" value="Genomic_DNA"/>
</dbReference>
<evidence type="ECO:0000313" key="2">
    <source>
        <dbReference type="Proteomes" id="UP001595765"/>
    </source>
</evidence>
<evidence type="ECO:0000313" key="1">
    <source>
        <dbReference type="EMBL" id="MFC4034565.1"/>
    </source>
</evidence>
<comment type="caution">
    <text evidence="1">The sequence shown here is derived from an EMBL/GenBank/DDBJ whole genome shotgun (WGS) entry which is preliminary data.</text>
</comment>
<name>A0ABV8HRG5_9ACTN</name>
<keyword evidence="2" id="KW-1185">Reference proteome</keyword>
<protein>
    <submittedName>
        <fullName evidence="1">Uncharacterized protein</fullName>
    </submittedName>
</protein>
<proteinExistence type="predicted"/>